<dbReference type="InterPro" id="IPR006059">
    <property type="entry name" value="SBP"/>
</dbReference>
<dbReference type="PANTHER" id="PTHR43649">
    <property type="entry name" value="ARABINOSE-BINDING PROTEIN-RELATED"/>
    <property type="match status" value="1"/>
</dbReference>
<dbReference type="PROSITE" id="PS51257">
    <property type="entry name" value="PROKAR_LIPOPROTEIN"/>
    <property type="match status" value="1"/>
</dbReference>
<proteinExistence type="predicted"/>
<accession>A0A3E5GS74</accession>
<evidence type="ECO:0000313" key="1">
    <source>
        <dbReference type="EMBL" id="RGO50129.1"/>
    </source>
</evidence>
<dbReference type="Gene3D" id="3.40.190.10">
    <property type="entry name" value="Periplasmic binding protein-like II"/>
    <property type="match status" value="1"/>
</dbReference>
<protein>
    <submittedName>
        <fullName evidence="1">Sugar ABC transporter substrate-binding protein</fullName>
    </submittedName>
</protein>
<dbReference type="InterPro" id="IPR050490">
    <property type="entry name" value="Bact_solute-bd_prot1"/>
</dbReference>
<reference evidence="1 2" key="1">
    <citation type="submission" date="2018-08" db="EMBL/GenBank/DDBJ databases">
        <title>A genome reference for cultivated species of the human gut microbiota.</title>
        <authorList>
            <person name="Zou Y."/>
            <person name="Xue W."/>
            <person name="Luo G."/>
        </authorList>
    </citation>
    <scope>NUCLEOTIDE SEQUENCE [LARGE SCALE GENOMIC DNA]</scope>
    <source>
        <strain evidence="1 2">OM02-12</strain>
    </source>
</reference>
<dbReference type="Pfam" id="PF01547">
    <property type="entry name" value="SBP_bac_1"/>
    <property type="match status" value="1"/>
</dbReference>
<dbReference type="EMBL" id="QSVQ01000010">
    <property type="protein sequence ID" value="RGO50129.1"/>
    <property type="molecule type" value="Genomic_DNA"/>
</dbReference>
<comment type="caution">
    <text evidence="1">The sequence shown here is derived from an EMBL/GenBank/DDBJ whole genome shotgun (WGS) entry which is preliminary data.</text>
</comment>
<dbReference type="AlphaFoldDB" id="A0A3E5GS74"/>
<name>A0A3E5GS74_9FIRM</name>
<dbReference type="SUPFAM" id="SSF53850">
    <property type="entry name" value="Periplasmic binding protein-like II"/>
    <property type="match status" value="1"/>
</dbReference>
<dbReference type="Proteomes" id="UP000261055">
    <property type="component" value="Unassembled WGS sequence"/>
</dbReference>
<sequence>MKKRIISAMLAVTMIAGLITGCGGNSSDKGRAGEDEKVKLTLWHMEETDARVQAFQEVIDKFNESQSEVEVSVAVQSWDDAYTKVPSAIQAGNGPDILQAIPDFCSVIYDMGVVQDLSDVISDLDEKYSFLQSSLTPYTYEDGIYAVPAFGMAQVLWYRKDMFDAAGLSAPTTFEELLECAKALTDKENSKYGIALPASLSMATDQVLYSLIASAGGKDVVNGENKVTFNNEGTVAALKLYQELLQYAPSDCDTYAWGEPQALLNQGTIAMAIEKGQYLSTFESESGVGAENLCCVPIPVLNESCTSTSIYYSNGFMLLSDDEAKREAAKAFFDFMLSEEAYGELLNAEPGLFLPVTETGGEYSSWLSNEVLQKYPEEVKGLLASAETGELFGFTDGICRKIGSITGPNLIAQTLQQITVNGKTAEEAAQWGQSAMEEAVSK</sequence>
<dbReference type="PANTHER" id="PTHR43649:SF12">
    <property type="entry name" value="DIACETYLCHITOBIOSE BINDING PROTEIN DASA"/>
    <property type="match status" value="1"/>
</dbReference>
<dbReference type="CDD" id="cd13585">
    <property type="entry name" value="PBP2_TMBP_like"/>
    <property type="match status" value="1"/>
</dbReference>
<keyword evidence="2" id="KW-1185">Reference proteome</keyword>
<dbReference type="RefSeq" id="WP_117613637.1">
    <property type="nucleotide sequence ID" value="NZ_QSVQ01000010.1"/>
</dbReference>
<evidence type="ECO:0000313" key="2">
    <source>
        <dbReference type="Proteomes" id="UP000261055"/>
    </source>
</evidence>
<gene>
    <name evidence="1" type="ORF">DXB12_09725</name>
</gene>
<organism evidence="1 2">
    <name type="scientific">Dorea formicigenerans</name>
    <dbReference type="NCBI Taxonomy" id="39486"/>
    <lineage>
        <taxon>Bacteria</taxon>
        <taxon>Bacillati</taxon>
        <taxon>Bacillota</taxon>
        <taxon>Clostridia</taxon>
        <taxon>Lachnospirales</taxon>
        <taxon>Lachnospiraceae</taxon>
        <taxon>Dorea</taxon>
    </lineage>
</organism>